<dbReference type="Proteomes" id="UP001380953">
    <property type="component" value="Unassembled WGS sequence"/>
</dbReference>
<protein>
    <submittedName>
        <fullName evidence="1">ABC transporter permease</fullName>
    </submittedName>
</protein>
<reference evidence="1" key="1">
    <citation type="submission" date="2024-03" db="EMBL/GenBank/DDBJ databases">
        <title>Whole genome sequecning of epiphytes from Marcgravia umbellata leaves.</title>
        <authorList>
            <person name="Kumar G."/>
            <person name="Savka M.A."/>
        </authorList>
    </citation>
    <scope>NUCLEOTIDE SEQUENCE</scope>
    <source>
        <strain evidence="1">RIT_BL5</strain>
    </source>
</reference>
<sequence>MGKVNDKKDSERLIFDMPEKAGFRSSAALVQTLGSRCTEGSRHIEASGRFEHSKRTDASDRSNFSHKPSVSASDSPGIGQGAFERVAMDSSRSKSNIPNSRTVSGTDKKRAPRPGSTGILHLNPSIVAGGVLLLLTLAAVALKPIIAGYGPQDVDILGRLAPPGGVHALGTDNLGRDILSRVLYGAQISLLIGFCTAIVSSLLGLVIGLYAAMYRRLDQILMRVMDAIYAFPAILLAIAIVAALGPSVANLIACLSFVFIPAVARIVRSAALVAKEQTYVEAAKALGASNTRVIWRHILPATVAALVVQATFVFAEAIIVEAALSFLGAGIPAPTPSLGNLLSEGKQFIYNSWWMTMFPGLALIVLVLAVNLLGDGLRDLLDPQERTSRTGGGRLFSLRRPGLRRKAKKEAREEHAG</sequence>
<evidence type="ECO:0000313" key="2">
    <source>
        <dbReference type="Proteomes" id="UP001380953"/>
    </source>
</evidence>
<gene>
    <name evidence="1" type="ORF">WKI47_24455</name>
</gene>
<evidence type="ECO:0000313" key="1">
    <source>
        <dbReference type="EMBL" id="MEJ8307073.1"/>
    </source>
</evidence>
<accession>A0ACC6PJL8</accession>
<keyword evidence="2" id="KW-1185">Reference proteome</keyword>
<comment type="caution">
    <text evidence="1">The sequence shown here is derived from an EMBL/GenBank/DDBJ whole genome shotgun (WGS) entry which is preliminary data.</text>
</comment>
<organism evidence="1 2">
    <name type="scientific">Saccharibacillus sacchari</name>
    <dbReference type="NCBI Taxonomy" id="456493"/>
    <lineage>
        <taxon>Bacteria</taxon>
        <taxon>Bacillati</taxon>
        <taxon>Bacillota</taxon>
        <taxon>Bacilli</taxon>
        <taxon>Bacillales</taxon>
        <taxon>Paenibacillaceae</taxon>
        <taxon>Saccharibacillus</taxon>
    </lineage>
</organism>
<proteinExistence type="predicted"/>
<name>A0ACC6PJL8_9BACL</name>
<dbReference type="EMBL" id="JBBKAR010000058">
    <property type="protein sequence ID" value="MEJ8307073.1"/>
    <property type="molecule type" value="Genomic_DNA"/>
</dbReference>